<dbReference type="FunFam" id="3.30.70.60:FF:000014">
    <property type="entry name" value="28S ribosomal protein S6, mitochondrial"/>
    <property type="match status" value="1"/>
</dbReference>
<evidence type="ECO:0000313" key="5">
    <source>
        <dbReference type="RefSeq" id="XP_018325427.1"/>
    </source>
</evidence>
<dbReference type="STRING" id="224129.A0A1W4WY34"/>
<reference evidence="5" key="1">
    <citation type="submission" date="2025-08" db="UniProtKB">
        <authorList>
            <consortium name="RefSeq"/>
        </authorList>
    </citation>
    <scope>IDENTIFICATION</scope>
    <source>
        <tissue evidence="5">Entire body</tissue>
    </source>
</reference>
<dbReference type="InterPro" id="IPR014717">
    <property type="entry name" value="Transl_elong_EF1B/ribsomal_bS6"/>
</dbReference>
<gene>
    <name evidence="5" type="primary">LOC108737203</name>
</gene>
<dbReference type="PANTHER" id="PTHR21011">
    <property type="entry name" value="MITOCHONDRIAL 28S RIBOSOMAL PROTEIN S6"/>
    <property type="match status" value="1"/>
</dbReference>
<evidence type="ECO:0000256" key="1">
    <source>
        <dbReference type="ARBA" id="ARBA00009512"/>
    </source>
</evidence>
<dbReference type="KEGG" id="apln:108737203"/>
<evidence type="ECO:0000256" key="3">
    <source>
        <dbReference type="ARBA" id="ARBA00035365"/>
    </source>
</evidence>
<keyword evidence="4" id="KW-1185">Reference proteome</keyword>
<dbReference type="PANTHER" id="PTHR21011:SF1">
    <property type="entry name" value="SMALL RIBOSOMAL SUBUNIT PROTEIN BS6M"/>
    <property type="match status" value="1"/>
</dbReference>
<name>A0A1W4WY34_AGRPL</name>
<organism evidence="4 5">
    <name type="scientific">Agrilus planipennis</name>
    <name type="common">Emerald ash borer</name>
    <name type="synonym">Agrilus marcopoli</name>
    <dbReference type="NCBI Taxonomy" id="224129"/>
    <lineage>
        <taxon>Eukaryota</taxon>
        <taxon>Metazoa</taxon>
        <taxon>Ecdysozoa</taxon>
        <taxon>Arthropoda</taxon>
        <taxon>Hexapoda</taxon>
        <taxon>Insecta</taxon>
        <taxon>Pterygota</taxon>
        <taxon>Neoptera</taxon>
        <taxon>Endopterygota</taxon>
        <taxon>Coleoptera</taxon>
        <taxon>Polyphaga</taxon>
        <taxon>Elateriformia</taxon>
        <taxon>Buprestoidea</taxon>
        <taxon>Buprestidae</taxon>
        <taxon>Agrilinae</taxon>
        <taxon>Agrilus</taxon>
    </lineage>
</organism>
<dbReference type="CDD" id="cd15465">
    <property type="entry name" value="bS6_mito"/>
    <property type="match status" value="1"/>
</dbReference>
<dbReference type="Gene3D" id="3.30.70.60">
    <property type="match status" value="1"/>
</dbReference>
<dbReference type="RefSeq" id="XP_018325427.1">
    <property type="nucleotide sequence ID" value="XM_018469925.2"/>
</dbReference>
<dbReference type="InParanoid" id="A0A1W4WY34"/>
<dbReference type="FunCoup" id="A0A1W4WY34">
    <property type="interactions" value="567"/>
</dbReference>
<comment type="similarity">
    <text evidence="1">Belongs to the bacterial ribosomal protein bS6 family.</text>
</comment>
<dbReference type="OrthoDB" id="268530at2759"/>
<dbReference type="SUPFAM" id="SSF54995">
    <property type="entry name" value="Ribosomal protein S6"/>
    <property type="match status" value="1"/>
</dbReference>
<dbReference type="GO" id="GO:0006412">
    <property type="term" value="P:translation"/>
    <property type="evidence" value="ECO:0007669"/>
    <property type="project" value="InterPro"/>
</dbReference>
<dbReference type="GO" id="GO:0070181">
    <property type="term" value="F:small ribosomal subunit rRNA binding"/>
    <property type="evidence" value="ECO:0007669"/>
    <property type="project" value="TreeGrafter"/>
</dbReference>
<dbReference type="InterPro" id="IPR000529">
    <property type="entry name" value="Ribosomal_bS6"/>
</dbReference>
<keyword evidence="5" id="KW-0689">Ribosomal protein</keyword>
<protein>
    <recommendedName>
        <fullName evidence="2">Small ribosomal subunit protein bS6m</fullName>
    </recommendedName>
    <alternativeName>
        <fullName evidence="3">28S ribosomal protein S6, mitochondrial</fullName>
    </alternativeName>
</protein>
<keyword evidence="5" id="KW-0687">Ribonucleoprotein</keyword>
<dbReference type="GO" id="GO:0005763">
    <property type="term" value="C:mitochondrial small ribosomal subunit"/>
    <property type="evidence" value="ECO:0007669"/>
    <property type="project" value="TreeGrafter"/>
</dbReference>
<dbReference type="CTD" id="64968"/>
<dbReference type="NCBIfam" id="TIGR00166">
    <property type="entry name" value="S6"/>
    <property type="match status" value="1"/>
</dbReference>
<dbReference type="GeneID" id="108737203"/>
<dbReference type="Pfam" id="PF01250">
    <property type="entry name" value="Ribosomal_S6"/>
    <property type="match status" value="1"/>
</dbReference>
<proteinExistence type="inferred from homology"/>
<dbReference type="GO" id="GO:0003735">
    <property type="term" value="F:structural constituent of ribosome"/>
    <property type="evidence" value="ECO:0007669"/>
    <property type="project" value="InterPro"/>
</dbReference>
<sequence length="147" mass="17441">MITYELMLVLRVMPKPELVSTLKRIAQCIYDKQGIIRKVENLGTKSLPFKISIHGNVYRDASYYLMEFNTPPHSVEELAEEYNRDVDIIRKQIYKKAAEEFKECTLDEELQPAPYRKDVQELLKKSESLHKPKFDYRTGLDYYPFQK</sequence>
<accession>A0A1W4WY34</accession>
<evidence type="ECO:0000313" key="4">
    <source>
        <dbReference type="Proteomes" id="UP000192223"/>
    </source>
</evidence>
<dbReference type="Proteomes" id="UP000192223">
    <property type="component" value="Unplaced"/>
</dbReference>
<evidence type="ECO:0000256" key="2">
    <source>
        <dbReference type="ARBA" id="ARBA00035170"/>
    </source>
</evidence>
<dbReference type="InterPro" id="IPR035980">
    <property type="entry name" value="Ribosomal_bS6_sf"/>
</dbReference>
<dbReference type="AlphaFoldDB" id="A0A1W4WY34"/>